<dbReference type="Proteomes" id="UP000824005">
    <property type="component" value="Unassembled WGS sequence"/>
</dbReference>
<dbReference type="PROSITE" id="PS51257">
    <property type="entry name" value="PROKAR_LIPOPROTEIN"/>
    <property type="match status" value="1"/>
</dbReference>
<name>A0A9D1Z0U0_9MICO</name>
<feature type="signal peptide" evidence="1">
    <location>
        <begin position="1"/>
        <end position="26"/>
    </location>
</feature>
<evidence type="ECO:0000313" key="3">
    <source>
        <dbReference type="EMBL" id="HIY67526.1"/>
    </source>
</evidence>
<dbReference type="InterPro" id="IPR039424">
    <property type="entry name" value="SBP_5"/>
</dbReference>
<dbReference type="Pfam" id="PF00496">
    <property type="entry name" value="SBP_bac_5"/>
    <property type="match status" value="1"/>
</dbReference>
<reference evidence="3" key="2">
    <citation type="submission" date="2021-04" db="EMBL/GenBank/DDBJ databases">
        <authorList>
            <person name="Gilroy R."/>
        </authorList>
    </citation>
    <scope>NUCLEOTIDE SEQUENCE</scope>
    <source>
        <strain evidence="3">ChiGjej1B1-98</strain>
    </source>
</reference>
<dbReference type="Gene3D" id="3.10.105.10">
    <property type="entry name" value="Dipeptide-binding Protein, Domain 3"/>
    <property type="match status" value="1"/>
</dbReference>
<dbReference type="EMBL" id="DXDC01000451">
    <property type="protein sequence ID" value="HIY67526.1"/>
    <property type="molecule type" value="Genomic_DNA"/>
</dbReference>
<comment type="caution">
    <text evidence="3">The sequence shown here is derived from an EMBL/GenBank/DDBJ whole genome shotgun (WGS) entry which is preliminary data.</text>
</comment>
<dbReference type="SUPFAM" id="SSF53850">
    <property type="entry name" value="Periplasmic binding protein-like II"/>
    <property type="match status" value="1"/>
</dbReference>
<dbReference type="AlphaFoldDB" id="A0A9D1Z0U0"/>
<reference evidence="3" key="1">
    <citation type="journal article" date="2021" name="PeerJ">
        <title>Extensive microbial diversity within the chicken gut microbiome revealed by metagenomics and culture.</title>
        <authorList>
            <person name="Gilroy R."/>
            <person name="Ravi A."/>
            <person name="Getino M."/>
            <person name="Pursley I."/>
            <person name="Horton D.L."/>
            <person name="Alikhan N.F."/>
            <person name="Baker D."/>
            <person name="Gharbi K."/>
            <person name="Hall N."/>
            <person name="Watson M."/>
            <person name="Adriaenssens E.M."/>
            <person name="Foster-Nyarko E."/>
            <person name="Jarju S."/>
            <person name="Secka A."/>
            <person name="Antonio M."/>
            <person name="Oren A."/>
            <person name="Chaudhuri R.R."/>
            <person name="La Ragione R."/>
            <person name="Hildebrand F."/>
            <person name="Pallen M.J."/>
        </authorList>
    </citation>
    <scope>NUCLEOTIDE SEQUENCE</scope>
    <source>
        <strain evidence="3">ChiGjej1B1-98</strain>
    </source>
</reference>
<dbReference type="Gene3D" id="3.90.76.10">
    <property type="entry name" value="Dipeptide-binding Protein, Domain 1"/>
    <property type="match status" value="1"/>
</dbReference>
<dbReference type="PANTHER" id="PTHR30290">
    <property type="entry name" value="PERIPLASMIC BINDING COMPONENT OF ABC TRANSPORTER"/>
    <property type="match status" value="1"/>
</dbReference>
<evidence type="ECO:0000313" key="4">
    <source>
        <dbReference type="Proteomes" id="UP000824005"/>
    </source>
</evidence>
<organism evidence="3 4">
    <name type="scientific">Candidatus Agrococcus pullicola</name>
    <dbReference type="NCBI Taxonomy" id="2838429"/>
    <lineage>
        <taxon>Bacteria</taxon>
        <taxon>Bacillati</taxon>
        <taxon>Actinomycetota</taxon>
        <taxon>Actinomycetes</taxon>
        <taxon>Micrococcales</taxon>
        <taxon>Microbacteriaceae</taxon>
        <taxon>Agrococcus</taxon>
    </lineage>
</organism>
<proteinExistence type="predicted"/>
<evidence type="ECO:0000256" key="1">
    <source>
        <dbReference type="SAM" id="SignalP"/>
    </source>
</evidence>
<keyword evidence="1" id="KW-0732">Signal</keyword>
<gene>
    <name evidence="3" type="ORF">H9830_14775</name>
</gene>
<accession>A0A9D1Z0U0</accession>
<dbReference type="CDD" id="cd08501">
    <property type="entry name" value="PBP2_Lpqw"/>
    <property type="match status" value="1"/>
</dbReference>
<dbReference type="Gene3D" id="3.40.190.10">
    <property type="entry name" value="Periplasmic binding protein-like II"/>
    <property type="match status" value="1"/>
</dbReference>
<dbReference type="InterPro" id="IPR000914">
    <property type="entry name" value="SBP_5_dom"/>
</dbReference>
<sequence>MSTRFKSSRKFSAAIAASAAAALVLAGCTTNGGGDGDDNGDGDTGTSGTVTVATTNAANSLNGATSDHNLNTNGMIDYLTGNGWGSSGPGTFLNTRANESAEIVSIRDETNGSFELLSEDPLTVQYTLNENAVWSDGTEMSVDDMLLTWVINSGWFAGEDADGEPASYFSLAGSTAGLDTTDFPEIDREARSLTITYDEPYVDWELVNMLGKPAHVFADQVDMTAEELTEFFTDAEPGYNNDETLEAIGSFFNNGYAITEMPSDEGILVAAGPYVVSDFVANDGGYIEFSANPNWQGDAPGVDTLIISFIGDASTQIQQLANGEVDIIEPQADANTVQTLESNGAEIITGDQLSYDHVDLSFRGVFEDQRIREAFLHTIPRQAILDAIVTPTNPEAEILNSQMYVPSNGDDYQAAIAVNGYEAFDEPDIEAARELLNGETPEVRILYAADNPNRVNAFRLIQQSAEEAGFVIVDEGDPEWSPRLGSDDYDAAIFGWISPGVGFASLPQVWQTGGGGNYNNFSNADIDALVDESQTLIEDPERMLEIMVEIDQITLEDAYGLPLFQSPGLVAHNGTVDGLLYNPNQTGVIHNILEWSI</sequence>
<evidence type="ECO:0000259" key="2">
    <source>
        <dbReference type="Pfam" id="PF00496"/>
    </source>
</evidence>
<dbReference type="GO" id="GO:1904680">
    <property type="term" value="F:peptide transmembrane transporter activity"/>
    <property type="evidence" value="ECO:0007669"/>
    <property type="project" value="TreeGrafter"/>
</dbReference>
<feature type="domain" description="Solute-binding protein family 5" evidence="2">
    <location>
        <begin position="118"/>
        <end position="498"/>
    </location>
</feature>
<dbReference type="GO" id="GO:0015833">
    <property type="term" value="P:peptide transport"/>
    <property type="evidence" value="ECO:0007669"/>
    <property type="project" value="TreeGrafter"/>
</dbReference>
<protein>
    <submittedName>
        <fullName evidence="3">ABC transporter family substrate-binding protein</fullName>
    </submittedName>
</protein>
<feature type="chain" id="PRO_5039534943" evidence="1">
    <location>
        <begin position="27"/>
        <end position="597"/>
    </location>
</feature>